<keyword evidence="12 16" id="KW-0472">Membrane</keyword>
<keyword evidence="8" id="KW-0547">Nucleotide-binding</keyword>
<evidence type="ECO:0000256" key="15">
    <source>
        <dbReference type="SAM" id="MobiDB-lite"/>
    </source>
</evidence>
<feature type="signal peptide" evidence="17">
    <location>
        <begin position="1"/>
        <end position="27"/>
    </location>
</feature>
<evidence type="ECO:0000256" key="6">
    <source>
        <dbReference type="ARBA" id="ARBA00022729"/>
    </source>
</evidence>
<evidence type="ECO:0000256" key="3">
    <source>
        <dbReference type="ARBA" id="ARBA00022553"/>
    </source>
</evidence>
<feature type="domain" description="Protein kinase" evidence="18">
    <location>
        <begin position="340"/>
        <end position="623"/>
    </location>
</feature>
<dbReference type="PANTHER" id="PTHR27002">
    <property type="entry name" value="RECEPTOR-LIKE SERINE/THREONINE-PROTEIN KINASE SD1-8"/>
    <property type="match status" value="1"/>
</dbReference>
<keyword evidence="14" id="KW-0325">Glycoprotein</keyword>
<proteinExistence type="predicted"/>
<keyword evidence="7" id="KW-0677">Repeat</keyword>
<keyword evidence="13" id="KW-0675">Receptor</keyword>
<evidence type="ECO:0000256" key="14">
    <source>
        <dbReference type="ARBA" id="ARBA00023180"/>
    </source>
</evidence>
<dbReference type="GO" id="GO:0005886">
    <property type="term" value="C:plasma membrane"/>
    <property type="evidence" value="ECO:0007669"/>
    <property type="project" value="TreeGrafter"/>
</dbReference>
<dbReference type="AlphaFoldDB" id="A0AA39DQ41"/>
<evidence type="ECO:0000256" key="8">
    <source>
        <dbReference type="ARBA" id="ARBA00022741"/>
    </source>
</evidence>
<dbReference type="InterPro" id="IPR038408">
    <property type="entry name" value="GNK2_sf"/>
</dbReference>
<keyword evidence="11 16" id="KW-1133">Transmembrane helix</keyword>
<dbReference type="CDD" id="cd23509">
    <property type="entry name" value="Gnk2-like"/>
    <property type="match status" value="2"/>
</dbReference>
<dbReference type="PANTHER" id="PTHR27002:SF1073">
    <property type="entry name" value="CYSTEINE-RICH RECEPTOR-LIKE PROTEIN KINASE 29"/>
    <property type="match status" value="1"/>
</dbReference>
<dbReference type="PROSITE" id="PS51473">
    <property type="entry name" value="GNK2"/>
    <property type="match status" value="2"/>
</dbReference>
<evidence type="ECO:0000256" key="16">
    <source>
        <dbReference type="SAM" id="Phobius"/>
    </source>
</evidence>
<evidence type="ECO:0000256" key="17">
    <source>
        <dbReference type="SAM" id="SignalP"/>
    </source>
</evidence>
<keyword evidence="9" id="KW-0418">Kinase</keyword>
<evidence type="ECO:0000256" key="7">
    <source>
        <dbReference type="ARBA" id="ARBA00022737"/>
    </source>
</evidence>
<feature type="region of interest" description="Disordered" evidence="15">
    <location>
        <begin position="250"/>
        <end position="273"/>
    </location>
</feature>
<comment type="caution">
    <text evidence="20">The sequence shown here is derived from an EMBL/GenBank/DDBJ whole genome shotgun (WGS) entry which is preliminary data.</text>
</comment>
<keyword evidence="4" id="KW-0808">Transferase</keyword>
<evidence type="ECO:0000313" key="20">
    <source>
        <dbReference type="EMBL" id="KAJ9690127.1"/>
    </source>
</evidence>
<keyword evidence="5 16" id="KW-0812">Transmembrane</keyword>
<feature type="domain" description="Gnk2-homologous" evidence="19">
    <location>
        <begin position="27"/>
        <end position="129"/>
    </location>
</feature>
<evidence type="ECO:0000256" key="11">
    <source>
        <dbReference type="ARBA" id="ARBA00022989"/>
    </source>
</evidence>
<dbReference type="SMART" id="SM00220">
    <property type="entry name" value="S_TKc"/>
    <property type="match status" value="1"/>
</dbReference>
<keyword evidence="3" id="KW-0597">Phosphoprotein</keyword>
<evidence type="ECO:0000313" key="21">
    <source>
        <dbReference type="Proteomes" id="UP001168098"/>
    </source>
</evidence>
<dbReference type="Gene3D" id="1.10.510.10">
    <property type="entry name" value="Transferase(Phosphotransferase) domain 1"/>
    <property type="match status" value="2"/>
</dbReference>
<dbReference type="FunFam" id="3.30.200.20:FF:000142">
    <property type="entry name" value="Cysteine-rich receptor-like protein kinase 10"/>
    <property type="match status" value="1"/>
</dbReference>
<evidence type="ECO:0000256" key="5">
    <source>
        <dbReference type="ARBA" id="ARBA00022692"/>
    </source>
</evidence>
<dbReference type="SUPFAM" id="SSF56112">
    <property type="entry name" value="Protein kinase-like (PK-like)"/>
    <property type="match status" value="1"/>
</dbReference>
<dbReference type="InterPro" id="IPR001245">
    <property type="entry name" value="Ser-Thr/Tyr_kinase_cat_dom"/>
</dbReference>
<evidence type="ECO:0000256" key="9">
    <source>
        <dbReference type="ARBA" id="ARBA00022777"/>
    </source>
</evidence>
<protein>
    <recommendedName>
        <fullName evidence="22">Cysteine-rich receptor-like protein kinase 10</fullName>
    </recommendedName>
</protein>
<accession>A0AA39DQ41</accession>
<dbReference type="Gene3D" id="3.30.430.20">
    <property type="entry name" value="Gnk2 domain, C-X8-C-X2-C motif"/>
    <property type="match status" value="2"/>
</dbReference>
<evidence type="ECO:0000256" key="2">
    <source>
        <dbReference type="ARBA" id="ARBA00022527"/>
    </source>
</evidence>
<evidence type="ECO:0000256" key="4">
    <source>
        <dbReference type="ARBA" id="ARBA00022679"/>
    </source>
</evidence>
<dbReference type="PROSITE" id="PS50011">
    <property type="entry name" value="PROTEIN_KINASE_DOM"/>
    <property type="match status" value="1"/>
</dbReference>
<dbReference type="GO" id="GO:0004674">
    <property type="term" value="F:protein serine/threonine kinase activity"/>
    <property type="evidence" value="ECO:0007669"/>
    <property type="project" value="UniProtKB-KW"/>
</dbReference>
<dbReference type="Pfam" id="PF01657">
    <property type="entry name" value="Stress-antifung"/>
    <property type="match status" value="2"/>
</dbReference>
<dbReference type="Gene3D" id="3.30.200.20">
    <property type="entry name" value="Phosphorylase Kinase, domain 1"/>
    <property type="match status" value="1"/>
</dbReference>
<evidence type="ECO:0000259" key="18">
    <source>
        <dbReference type="PROSITE" id="PS50011"/>
    </source>
</evidence>
<organism evidence="20 21">
    <name type="scientific">Vitis rotundifolia</name>
    <name type="common">Muscadine grape</name>
    <dbReference type="NCBI Taxonomy" id="103349"/>
    <lineage>
        <taxon>Eukaryota</taxon>
        <taxon>Viridiplantae</taxon>
        <taxon>Streptophyta</taxon>
        <taxon>Embryophyta</taxon>
        <taxon>Tracheophyta</taxon>
        <taxon>Spermatophyta</taxon>
        <taxon>Magnoliopsida</taxon>
        <taxon>eudicotyledons</taxon>
        <taxon>Gunneridae</taxon>
        <taxon>Pentapetalae</taxon>
        <taxon>rosids</taxon>
        <taxon>Vitales</taxon>
        <taxon>Vitaceae</taxon>
        <taxon>Viteae</taxon>
        <taxon>Vitis</taxon>
    </lineage>
</organism>
<dbReference type="FunFam" id="3.30.430.20:FF:000002">
    <property type="entry name" value="Cysteine-rich receptor-like protein kinase 10"/>
    <property type="match status" value="1"/>
</dbReference>
<feature type="chain" id="PRO_5041448443" description="Cysteine-rich receptor-like protein kinase 10" evidence="17">
    <location>
        <begin position="28"/>
        <end position="623"/>
    </location>
</feature>
<keyword evidence="6 17" id="KW-0732">Signal</keyword>
<gene>
    <name evidence="20" type="ORF">PVL29_012666</name>
</gene>
<evidence type="ECO:0000256" key="13">
    <source>
        <dbReference type="ARBA" id="ARBA00023170"/>
    </source>
</evidence>
<dbReference type="InterPro" id="IPR000719">
    <property type="entry name" value="Prot_kinase_dom"/>
</dbReference>
<evidence type="ECO:0000256" key="10">
    <source>
        <dbReference type="ARBA" id="ARBA00022840"/>
    </source>
</evidence>
<name>A0AA39DQ41_VITRO</name>
<evidence type="ECO:0000256" key="12">
    <source>
        <dbReference type="ARBA" id="ARBA00023136"/>
    </source>
</evidence>
<dbReference type="GO" id="GO:0005524">
    <property type="term" value="F:ATP binding"/>
    <property type="evidence" value="ECO:0007669"/>
    <property type="project" value="UniProtKB-KW"/>
</dbReference>
<keyword evidence="10" id="KW-0067">ATP-binding</keyword>
<dbReference type="Pfam" id="PF07714">
    <property type="entry name" value="PK_Tyr_Ser-Thr"/>
    <property type="match status" value="2"/>
</dbReference>
<dbReference type="Proteomes" id="UP001168098">
    <property type="component" value="Unassembled WGS sequence"/>
</dbReference>
<evidence type="ECO:0000256" key="1">
    <source>
        <dbReference type="ARBA" id="ARBA00004167"/>
    </source>
</evidence>
<feature type="transmembrane region" description="Helical" evidence="16">
    <location>
        <begin position="283"/>
        <end position="305"/>
    </location>
</feature>
<reference evidence="20 21" key="1">
    <citation type="journal article" date="2023" name="BMC Biotechnol.">
        <title>Vitis rotundifolia cv Carlos genome sequencing.</title>
        <authorList>
            <person name="Huff M."/>
            <person name="Hulse-Kemp A."/>
            <person name="Scheffler B."/>
            <person name="Youngblood R."/>
            <person name="Simpson S."/>
            <person name="Babiker E."/>
            <person name="Staton M."/>
        </authorList>
    </citation>
    <scope>NUCLEOTIDE SEQUENCE [LARGE SCALE GENOMIC DNA]</scope>
    <source>
        <tissue evidence="20">Leaf</tissue>
    </source>
</reference>
<sequence>MNSSVLKSSTLLLFFYSFLCFCSPTKADYIYSVCSNYSEIASNSYKTNLNSLFSSLTTKGPLTGFYNTTSGKTPDEVFGLVLCRGDDTSNDCQICIKEASQELLQRCNSSKEGTIWYDECLLRYSSQNFFSSVTLKKELSLLNTMSASDPTRFNTILGQLMGNISSEAAFSSSQMFATGEAVVSSLQKIYGLVQCTRDLSKEDCNDCLESSIETLSSCCSGKQGGQVISKSCILRYEVYPFFRGASTRATSPPPENAMVDGKNSTTTAPTATTKGNRKKTLTIALAIVIPIIVLLVIFIALWYCLLKRKTEKASGVDREIMSIESLLFDLNTIKAATDDFADSNKLGEGGFGPVYKGNLRDGQEIAVKRLSRTSGQGVEEFKNEIILVAKLQHRNLVRLLGCCFEGQERLLVYEFVPNTSLDKFLFDPTRRAQLDWDTRYKIISGVARGILYLHEDSRLRVIHRDIKASNVFGYMSPEYAMQGLFSVKSDVFSFGVLLLEIVSGQKNSSFYLTDSSHDLLSYAWKLWTESRPLELVDSALGNMFPSNEVLKCIHIGLLCVQEDAADRPTMSSVAFMLNSYSSTLDHPAPPPLVGENRSKELQWPATRSQYSLNELDASEIEPR</sequence>
<keyword evidence="2" id="KW-0723">Serine/threonine-protein kinase</keyword>
<evidence type="ECO:0008006" key="22">
    <source>
        <dbReference type="Google" id="ProtNLM"/>
    </source>
</evidence>
<keyword evidence="21" id="KW-1185">Reference proteome</keyword>
<dbReference type="InterPro" id="IPR011009">
    <property type="entry name" value="Kinase-like_dom_sf"/>
</dbReference>
<dbReference type="FunFam" id="1.10.510.10:FF:001722">
    <property type="entry name" value="G-type lectin S-receptor-like serine/threonine-protein kinase B120"/>
    <property type="match status" value="1"/>
</dbReference>
<dbReference type="InterPro" id="IPR002902">
    <property type="entry name" value="GNK2"/>
</dbReference>
<dbReference type="EMBL" id="JARBHA010000010">
    <property type="protein sequence ID" value="KAJ9690127.1"/>
    <property type="molecule type" value="Genomic_DNA"/>
</dbReference>
<evidence type="ECO:0000259" key="19">
    <source>
        <dbReference type="PROSITE" id="PS51473"/>
    </source>
</evidence>
<feature type="domain" description="Gnk2-homologous" evidence="19">
    <location>
        <begin position="135"/>
        <end position="241"/>
    </location>
</feature>
<comment type="subcellular location">
    <subcellularLocation>
        <location evidence="1">Membrane</location>
        <topology evidence="1">Single-pass membrane protein</topology>
    </subcellularLocation>
</comment>